<dbReference type="InterPro" id="IPR045875">
    <property type="entry name" value="NTF2"/>
</dbReference>
<gene>
    <name evidence="4" type="ORF">HHK36_011746</name>
</gene>
<evidence type="ECO:0000313" key="5">
    <source>
        <dbReference type="Proteomes" id="UP000655225"/>
    </source>
</evidence>
<dbReference type="OrthoDB" id="6507044at2759"/>
<keyword evidence="1" id="KW-0813">Transport</keyword>
<sequence>MLAAPSPPADYPTPPLNILAKLTSLPFQQCQHNITTVDCQPSVSTGGMVFFVNGNLQLAGDQHSLEFSQGFHLLSKGNAKPTTATPPAISGELRQQLSPRLASH</sequence>
<reference evidence="4 5" key="1">
    <citation type="submission" date="2020-04" db="EMBL/GenBank/DDBJ databases">
        <title>Plant Genome Project.</title>
        <authorList>
            <person name="Zhang R.-G."/>
        </authorList>
    </citation>
    <scope>NUCLEOTIDE SEQUENCE [LARGE SCALE GENOMIC DNA]</scope>
    <source>
        <strain evidence="4">YNK0</strain>
        <tissue evidence="4">Leaf</tissue>
    </source>
</reference>
<dbReference type="PROSITE" id="PS50177">
    <property type="entry name" value="NTF2_DOMAIN"/>
    <property type="match status" value="1"/>
</dbReference>
<organism evidence="4 5">
    <name type="scientific">Tetracentron sinense</name>
    <name type="common">Spur-leaf</name>
    <dbReference type="NCBI Taxonomy" id="13715"/>
    <lineage>
        <taxon>Eukaryota</taxon>
        <taxon>Viridiplantae</taxon>
        <taxon>Streptophyta</taxon>
        <taxon>Embryophyta</taxon>
        <taxon>Tracheophyta</taxon>
        <taxon>Spermatophyta</taxon>
        <taxon>Magnoliopsida</taxon>
        <taxon>Trochodendrales</taxon>
        <taxon>Trochodendraceae</taxon>
        <taxon>Tetracentron</taxon>
    </lineage>
</organism>
<comment type="function">
    <text evidence="1">Has a role in nuclear-cytoplasmic transport of proteins and mRNAs.</text>
</comment>
<dbReference type="InterPro" id="IPR002075">
    <property type="entry name" value="NTF2_dom"/>
</dbReference>
<comment type="caution">
    <text evidence="4">The sequence shown here is derived from an EMBL/GenBank/DDBJ whole genome shotgun (WGS) entry which is preliminary data.</text>
</comment>
<dbReference type="GO" id="GO:0006913">
    <property type="term" value="P:nucleocytoplasmic transport"/>
    <property type="evidence" value="ECO:0007669"/>
    <property type="project" value="UniProtKB-UniRule"/>
</dbReference>
<accession>A0A834ZJ68</accession>
<dbReference type="AlphaFoldDB" id="A0A834ZJ68"/>
<dbReference type="InterPro" id="IPR018222">
    <property type="entry name" value="Nuclear_transport_factor_2_euk"/>
</dbReference>
<keyword evidence="5" id="KW-1185">Reference proteome</keyword>
<dbReference type="Pfam" id="PF02136">
    <property type="entry name" value="NTF2"/>
    <property type="match status" value="1"/>
</dbReference>
<dbReference type="GO" id="GO:0005634">
    <property type="term" value="C:nucleus"/>
    <property type="evidence" value="ECO:0007669"/>
    <property type="project" value="UniProtKB-SubCell"/>
</dbReference>
<protein>
    <recommendedName>
        <fullName evidence="3">NTF2 domain-containing protein</fullName>
    </recommendedName>
</protein>
<dbReference type="GO" id="GO:0051028">
    <property type="term" value="P:mRNA transport"/>
    <property type="evidence" value="ECO:0007669"/>
    <property type="project" value="UniProtKB-UniRule"/>
</dbReference>
<dbReference type="Gene3D" id="3.10.450.50">
    <property type="match status" value="1"/>
</dbReference>
<keyword evidence="1" id="KW-0963">Cytoplasm</keyword>
<feature type="domain" description="NTF2" evidence="3">
    <location>
        <begin position="1"/>
        <end position="78"/>
    </location>
</feature>
<dbReference type="GO" id="GO:0005737">
    <property type="term" value="C:cytoplasm"/>
    <property type="evidence" value="ECO:0007669"/>
    <property type="project" value="UniProtKB-SubCell"/>
</dbReference>
<dbReference type="SUPFAM" id="SSF54427">
    <property type="entry name" value="NTF2-like"/>
    <property type="match status" value="1"/>
</dbReference>
<dbReference type="Proteomes" id="UP000655225">
    <property type="component" value="Unassembled WGS sequence"/>
</dbReference>
<name>A0A834ZJ68_TETSI</name>
<evidence type="ECO:0000313" key="4">
    <source>
        <dbReference type="EMBL" id="KAF8403642.1"/>
    </source>
</evidence>
<comment type="subcellular location">
    <subcellularLocation>
        <location evidence="1">Cytoplasm</location>
    </subcellularLocation>
    <subcellularLocation>
        <location evidence="1">Nucleus</location>
    </subcellularLocation>
</comment>
<keyword evidence="1" id="KW-0653">Protein transport</keyword>
<dbReference type="GO" id="GO:0015031">
    <property type="term" value="P:protein transport"/>
    <property type="evidence" value="ECO:0007669"/>
    <property type="project" value="UniProtKB-KW"/>
</dbReference>
<proteinExistence type="predicted"/>
<keyword evidence="1" id="KW-0539">Nucleus</keyword>
<evidence type="ECO:0000256" key="1">
    <source>
        <dbReference type="RuleBase" id="RU369002"/>
    </source>
</evidence>
<dbReference type="EMBL" id="JABCRI010000007">
    <property type="protein sequence ID" value="KAF8403642.1"/>
    <property type="molecule type" value="Genomic_DNA"/>
</dbReference>
<feature type="region of interest" description="Disordered" evidence="2">
    <location>
        <begin position="77"/>
        <end position="104"/>
    </location>
</feature>
<dbReference type="PANTHER" id="PTHR12612">
    <property type="entry name" value="NUCLEAR TRANSPORT FACTOR 2"/>
    <property type="match status" value="1"/>
</dbReference>
<evidence type="ECO:0000259" key="3">
    <source>
        <dbReference type="PROSITE" id="PS50177"/>
    </source>
</evidence>
<dbReference type="InterPro" id="IPR032710">
    <property type="entry name" value="NTF2-like_dom_sf"/>
</dbReference>
<evidence type="ECO:0000256" key="2">
    <source>
        <dbReference type="SAM" id="MobiDB-lite"/>
    </source>
</evidence>